<feature type="transmembrane region" description="Helical" evidence="1">
    <location>
        <begin position="235"/>
        <end position="255"/>
    </location>
</feature>
<name>A0A1H9GPE4_9HYPH</name>
<dbReference type="Proteomes" id="UP000199647">
    <property type="component" value="Unassembled WGS sequence"/>
</dbReference>
<proteinExistence type="predicted"/>
<sequence>MLSPEERDAAIRAGILSAEQADRLDSFLKSRPASTATFASDQGTHSPDDEHVRFARGFHDVFLTVGVVILLFGAGIAGPLLGGNGLPLVAGPVIGAVLAWALAEFFVARQKLVLPGIVLALGFTAFAAAAAGLADGVSWSVLWAPATRTGALPAAITGLVASCLFYARFRLPFAVLTIAAATVGTLLAVIAQWAPDAIWRWHALIILGCGIVTFVIAMAFDLSDPARVTLRSDRAFWLHLFASPLIVQSVISLIVPDDRMDFTPAEGVTVIALVIVLAVVAVTIDRRALLVAALSYLGFAIASLMHGANVSAGGISAVTLLLLGALVVGLGAGWQPIRAFLLRGLPWPHSLLNRLPPVGVSS</sequence>
<evidence type="ECO:0000313" key="2">
    <source>
        <dbReference type="EMBL" id="SEQ51884.1"/>
    </source>
</evidence>
<evidence type="ECO:0008006" key="4">
    <source>
        <dbReference type="Google" id="ProtNLM"/>
    </source>
</evidence>
<reference evidence="2 3" key="1">
    <citation type="submission" date="2016-10" db="EMBL/GenBank/DDBJ databases">
        <authorList>
            <person name="de Groot N.N."/>
        </authorList>
    </citation>
    <scope>NUCLEOTIDE SEQUENCE [LARGE SCALE GENOMIC DNA]</scope>
    <source>
        <strain evidence="2 3">A52C2</strain>
    </source>
</reference>
<keyword evidence="1" id="KW-1133">Transmembrane helix</keyword>
<feature type="transmembrane region" description="Helical" evidence="1">
    <location>
        <begin position="267"/>
        <end position="284"/>
    </location>
</feature>
<feature type="transmembrane region" description="Helical" evidence="1">
    <location>
        <begin position="173"/>
        <end position="195"/>
    </location>
</feature>
<accession>A0A1H9GPE4</accession>
<protein>
    <recommendedName>
        <fullName evidence="4">DUF2157 domain-containing protein</fullName>
    </recommendedName>
</protein>
<dbReference type="AlphaFoldDB" id="A0A1H9GPE4"/>
<keyword evidence="3" id="KW-1185">Reference proteome</keyword>
<feature type="transmembrane region" description="Helical" evidence="1">
    <location>
        <begin position="201"/>
        <end position="223"/>
    </location>
</feature>
<keyword evidence="1" id="KW-0472">Membrane</keyword>
<dbReference type="EMBL" id="FOFG01000005">
    <property type="protein sequence ID" value="SEQ51884.1"/>
    <property type="molecule type" value="Genomic_DNA"/>
</dbReference>
<feature type="transmembrane region" description="Helical" evidence="1">
    <location>
        <begin position="61"/>
        <end position="82"/>
    </location>
</feature>
<dbReference type="OrthoDB" id="9770600at2"/>
<gene>
    <name evidence="2" type="ORF">SAMN05216548_105105</name>
</gene>
<organism evidence="2 3">
    <name type="scientific">Faunimonas pinastri</name>
    <dbReference type="NCBI Taxonomy" id="1855383"/>
    <lineage>
        <taxon>Bacteria</taxon>
        <taxon>Pseudomonadati</taxon>
        <taxon>Pseudomonadota</taxon>
        <taxon>Alphaproteobacteria</taxon>
        <taxon>Hyphomicrobiales</taxon>
        <taxon>Afifellaceae</taxon>
        <taxon>Faunimonas</taxon>
    </lineage>
</organism>
<evidence type="ECO:0000313" key="3">
    <source>
        <dbReference type="Proteomes" id="UP000199647"/>
    </source>
</evidence>
<feature type="transmembrane region" description="Helical" evidence="1">
    <location>
        <begin position="314"/>
        <end position="334"/>
    </location>
</feature>
<feature type="transmembrane region" description="Helical" evidence="1">
    <location>
        <begin position="88"/>
        <end position="107"/>
    </location>
</feature>
<dbReference type="RefSeq" id="WP_092496248.1">
    <property type="nucleotide sequence ID" value="NZ_FOFG01000005.1"/>
</dbReference>
<feature type="transmembrane region" description="Helical" evidence="1">
    <location>
        <begin position="112"/>
        <end position="134"/>
    </location>
</feature>
<feature type="transmembrane region" description="Helical" evidence="1">
    <location>
        <begin position="146"/>
        <end position="166"/>
    </location>
</feature>
<evidence type="ECO:0000256" key="1">
    <source>
        <dbReference type="SAM" id="Phobius"/>
    </source>
</evidence>
<keyword evidence="1" id="KW-0812">Transmembrane</keyword>
<feature type="transmembrane region" description="Helical" evidence="1">
    <location>
        <begin position="289"/>
        <end position="308"/>
    </location>
</feature>
<dbReference type="STRING" id="1855383.SAMN05216548_105105"/>